<keyword evidence="1" id="KW-0812">Transmembrane</keyword>
<accession>A0A9W9AEN2</accession>
<sequence>LSLYEASQTIPLFRYITYILLSLCNYFAKEFRCEAITHYLLSFLLDLHYPFYIPSFVLYL</sequence>
<reference evidence="2" key="1">
    <citation type="submission" date="2022-08" db="EMBL/GenBank/DDBJ databases">
        <title>A Global Phylogenomic Analysis of the Shiitake Genus Lentinula.</title>
        <authorList>
            <consortium name="DOE Joint Genome Institute"/>
            <person name="Sierra-Patev S."/>
            <person name="Min B."/>
            <person name="Naranjo-Ortiz M."/>
            <person name="Looney B."/>
            <person name="Konkel Z."/>
            <person name="Slot J.C."/>
            <person name="Sakamoto Y."/>
            <person name="Steenwyk J.L."/>
            <person name="Rokas A."/>
            <person name="Carro J."/>
            <person name="Camarero S."/>
            <person name="Ferreira P."/>
            <person name="Molpeceres G."/>
            <person name="Ruiz-Duenas F.J."/>
            <person name="Serrano A."/>
            <person name="Henrissat B."/>
            <person name="Drula E."/>
            <person name="Hughes K.W."/>
            <person name="Mata J.L."/>
            <person name="Ishikawa N.K."/>
            <person name="Vargas-Isla R."/>
            <person name="Ushijima S."/>
            <person name="Smith C.A."/>
            <person name="Ahrendt S."/>
            <person name="Andreopoulos W."/>
            <person name="He G."/>
            <person name="Labutti K."/>
            <person name="Lipzen A."/>
            <person name="Ng V."/>
            <person name="Riley R."/>
            <person name="Sandor L."/>
            <person name="Barry K."/>
            <person name="Martinez A.T."/>
            <person name="Xiao Y."/>
            <person name="Gibbons J.G."/>
            <person name="Terashima K."/>
            <person name="Grigoriev I.V."/>
            <person name="Hibbett D.S."/>
        </authorList>
    </citation>
    <scope>NUCLEOTIDE SEQUENCE</scope>
    <source>
        <strain evidence="2">JLM2183</strain>
    </source>
</reference>
<protein>
    <submittedName>
        <fullName evidence="2">Uncharacterized protein</fullName>
    </submittedName>
</protein>
<evidence type="ECO:0000313" key="3">
    <source>
        <dbReference type="Proteomes" id="UP001150266"/>
    </source>
</evidence>
<dbReference type="Proteomes" id="UP001150266">
    <property type="component" value="Unassembled WGS sequence"/>
</dbReference>
<organism evidence="2 3">
    <name type="scientific">Lentinula aciculospora</name>
    <dbReference type="NCBI Taxonomy" id="153920"/>
    <lineage>
        <taxon>Eukaryota</taxon>
        <taxon>Fungi</taxon>
        <taxon>Dikarya</taxon>
        <taxon>Basidiomycota</taxon>
        <taxon>Agaricomycotina</taxon>
        <taxon>Agaricomycetes</taxon>
        <taxon>Agaricomycetidae</taxon>
        <taxon>Agaricales</taxon>
        <taxon>Marasmiineae</taxon>
        <taxon>Omphalotaceae</taxon>
        <taxon>Lentinula</taxon>
    </lineage>
</organism>
<dbReference type="AlphaFoldDB" id="A0A9W9AEN2"/>
<keyword evidence="1" id="KW-1133">Transmembrane helix</keyword>
<keyword evidence="1" id="KW-0472">Membrane</keyword>
<feature type="transmembrane region" description="Helical" evidence="1">
    <location>
        <begin position="40"/>
        <end position="59"/>
    </location>
</feature>
<name>A0A9W9AEN2_9AGAR</name>
<evidence type="ECO:0000256" key="1">
    <source>
        <dbReference type="SAM" id="Phobius"/>
    </source>
</evidence>
<comment type="caution">
    <text evidence="2">The sequence shown here is derived from an EMBL/GenBank/DDBJ whole genome shotgun (WGS) entry which is preliminary data.</text>
</comment>
<feature type="non-terminal residue" evidence="2">
    <location>
        <position position="1"/>
    </location>
</feature>
<feature type="transmembrane region" description="Helical" evidence="1">
    <location>
        <begin position="12"/>
        <end position="28"/>
    </location>
</feature>
<evidence type="ECO:0000313" key="2">
    <source>
        <dbReference type="EMBL" id="KAJ4480216.1"/>
    </source>
</evidence>
<keyword evidence="3" id="KW-1185">Reference proteome</keyword>
<dbReference type="EMBL" id="JAOTPV010000007">
    <property type="protein sequence ID" value="KAJ4480216.1"/>
    <property type="molecule type" value="Genomic_DNA"/>
</dbReference>
<proteinExistence type="predicted"/>
<gene>
    <name evidence="2" type="ORF">J3R30DRAFT_3470376</name>
</gene>